<dbReference type="Proteomes" id="UP001596380">
    <property type="component" value="Unassembled WGS sequence"/>
</dbReference>
<dbReference type="RefSeq" id="WP_160822567.1">
    <property type="nucleotide sequence ID" value="NZ_JBHSXS010000012.1"/>
</dbReference>
<evidence type="ECO:0000256" key="1">
    <source>
        <dbReference type="SAM" id="MobiDB-lite"/>
    </source>
</evidence>
<accession>A0ABW2CLH4</accession>
<evidence type="ECO:0000313" key="3">
    <source>
        <dbReference type="Proteomes" id="UP001596380"/>
    </source>
</evidence>
<feature type="compositionally biased region" description="Polar residues" evidence="1">
    <location>
        <begin position="38"/>
        <end position="47"/>
    </location>
</feature>
<sequence>MGIFFNRNGPEDDVPLDQVVAWSRAEGGEPNPDYPDQHCTTGTTPSGTFVGRVAGDDVGHWEESGAERRAAAARADAARLEAAQAEVVRTHAVQTAAQAEAAQAVTRAEAAQSASAAPAAPTQAGPAPSADDRSPRPGRGVTGT</sequence>
<feature type="region of interest" description="Disordered" evidence="1">
    <location>
        <begin position="101"/>
        <end position="144"/>
    </location>
</feature>
<feature type="compositionally biased region" description="Low complexity" evidence="1">
    <location>
        <begin position="101"/>
        <end position="129"/>
    </location>
</feature>
<gene>
    <name evidence="2" type="ORF">ACFQKB_21635</name>
</gene>
<organism evidence="2 3">
    <name type="scientific">Actinomadura yumaensis</name>
    <dbReference type="NCBI Taxonomy" id="111807"/>
    <lineage>
        <taxon>Bacteria</taxon>
        <taxon>Bacillati</taxon>
        <taxon>Actinomycetota</taxon>
        <taxon>Actinomycetes</taxon>
        <taxon>Streptosporangiales</taxon>
        <taxon>Thermomonosporaceae</taxon>
        <taxon>Actinomadura</taxon>
    </lineage>
</organism>
<reference evidence="3" key="1">
    <citation type="journal article" date="2019" name="Int. J. Syst. Evol. Microbiol.">
        <title>The Global Catalogue of Microorganisms (GCM) 10K type strain sequencing project: providing services to taxonomists for standard genome sequencing and annotation.</title>
        <authorList>
            <consortium name="The Broad Institute Genomics Platform"/>
            <consortium name="The Broad Institute Genome Sequencing Center for Infectious Disease"/>
            <person name="Wu L."/>
            <person name="Ma J."/>
        </authorList>
    </citation>
    <scope>NUCLEOTIDE SEQUENCE [LARGE SCALE GENOMIC DNA]</scope>
    <source>
        <strain evidence="3">JCM 3369</strain>
    </source>
</reference>
<protein>
    <submittedName>
        <fullName evidence="2">Uncharacterized protein</fullName>
    </submittedName>
</protein>
<dbReference type="EMBL" id="JBHSXS010000012">
    <property type="protein sequence ID" value="MFC6882372.1"/>
    <property type="molecule type" value="Genomic_DNA"/>
</dbReference>
<feature type="region of interest" description="Disordered" evidence="1">
    <location>
        <begin position="25"/>
        <end position="58"/>
    </location>
</feature>
<name>A0ABW2CLH4_9ACTN</name>
<keyword evidence="3" id="KW-1185">Reference proteome</keyword>
<comment type="caution">
    <text evidence="2">The sequence shown here is derived from an EMBL/GenBank/DDBJ whole genome shotgun (WGS) entry which is preliminary data.</text>
</comment>
<proteinExistence type="predicted"/>
<evidence type="ECO:0000313" key="2">
    <source>
        <dbReference type="EMBL" id="MFC6882372.1"/>
    </source>
</evidence>